<evidence type="ECO:0000313" key="19">
    <source>
        <dbReference type="Proteomes" id="UP001595904"/>
    </source>
</evidence>
<reference evidence="19" key="1">
    <citation type="journal article" date="2019" name="Int. J. Syst. Evol. Microbiol.">
        <title>The Global Catalogue of Microorganisms (GCM) 10K type strain sequencing project: providing services to taxonomists for standard genome sequencing and annotation.</title>
        <authorList>
            <consortium name="The Broad Institute Genomics Platform"/>
            <consortium name="The Broad Institute Genome Sequencing Center for Infectious Disease"/>
            <person name="Wu L."/>
            <person name="Ma J."/>
        </authorList>
    </citation>
    <scope>NUCLEOTIDE SEQUENCE [LARGE SCALE GENOMIC DNA]</scope>
    <source>
        <strain evidence="19">CGMCC 1.10759</strain>
    </source>
</reference>
<keyword evidence="18" id="KW-0675">Receptor</keyword>
<dbReference type="Pfam" id="PF00593">
    <property type="entry name" value="TonB_dep_Rec_b-barrel"/>
    <property type="match status" value="1"/>
</dbReference>
<dbReference type="InterPro" id="IPR039426">
    <property type="entry name" value="TonB-dep_rcpt-like"/>
</dbReference>
<dbReference type="InterPro" id="IPR036942">
    <property type="entry name" value="Beta-barrel_TonB_sf"/>
</dbReference>
<name>A0ABV8SKS9_9GAMM</name>
<dbReference type="PANTHER" id="PTHR32552:SF81">
    <property type="entry name" value="TONB-DEPENDENT OUTER MEMBRANE RECEPTOR"/>
    <property type="match status" value="1"/>
</dbReference>
<evidence type="ECO:0000259" key="17">
    <source>
        <dbReference type="Pfam" id="PF07715"/>
    </source>
</evidence>
<dbReference type="PANTHER" id="PTHR32552">
    <property type="entry name" value="FERRICHROME IRON RECEPTOR-RELATED"/>
    <property type="match status" value="1"/>
</dbReference>
<proteinExistence type="inferred from homology"/>
<dbReference type="EMBL" id="JBHSDU010000001">
    <property type="protein sequence ID" value="MFC4307961.1"/>
    <property type="molecule type" value="Genomic_DNA"/>
</dbReference>
<feature type="chain" id="PRO_5047145973" evidence="15">
    <location>
        <begin position="27"/>
        <end position="733"/>
    </location>
</feature>
<keyword evidence="6 15" id="KW-0732">Signal</keyword>
<evidence type="ECO:0000256" key="1">
    <source>
        <dbReference type="ARBA" id="ARBA00004571"/>
    </source>
</evidence>
<keyword evidence="3 12" id="KW-1134">Transmembrane beta strand</keyword>
<dbReference type="InterPro" id="IPR000531">
    <property type="entry name" value="Beta-barrel_TonB"/>
</dbReference>
<evidence type="ECO:0000313" key="18">
    <source>
        <dbReference type="EMBL" id="MFC4307961.1"/>
    </source>
</evidence>
<evidence type="ECO:0000256" key="7">
    <source>
        <dbReference type="ARBA" id="ARBA00023004"/>
    </source>
</evidence>
<dbReference type="RefSeq" id="WP_380594679.1">
    <property type="nucleotide sequence ID" value="NZ_JBHSDU010000001.1"/>
</dbReference>
<comment type="similarity">
    <text evidence="12 14">Belongs to the TonB-dependent receptor family.</text>
</comment>
<keyword evidence="7" id="KW-0408">Iron</keyword>
<keyword evidence="19" id="KW-1185">Reference proteome</keyword>
<dbReference type="SUPFAM" id="SSF56935">
    <property type="entry name" value="Porins"/>
    <property type="match status" value="1"/>
</dbReference>
<organism evidence="18 19">
    <name type="scientific">Steroidobacter flavus</name>
    <dbReference type="NCBI Taxonomy" id="1842136"/>
    <lineage>
        <taxon>Bacteria</taxon>
        <taxon>Pseudomonadati</taxon>
        <taxon>Pseudomonadota</taxon>
        <taxon>Gammaproteobacteria</taxon>
        <taxon>Steroidobacterales</taxon>
        <taxon>Steroidobacteraceae</taxon>
        <taxon>Steroidobacter</taxon>
    </lineage>
</organism>
<protein>
    <submittedName>
        <fullName evidence="18">TonB-dependent receptor</fullName>
    </submittedName>
</protein>
<keyword evidence="9 14" id="KW-0798">TonB box</keyword>
<evidence type="ECO:0000256" key="6">
    <source>
        <dbReference type="ARBA" id="ARBA00022729"/>
    </source>
</evidence>
<evidence type="ECO:0000259" key="16">
    <source>
        <dbReference type="Pfam" id="PF00593"/>
    </source>
</evidence>
<dbReference type="CDD" id="cd01347">
    <property type="entry name" value="ligand_gated_channel"/>
    <property type="match status" value="1"/>
</dbReference>
<evidence type="ECO:0000256" key="12">
    <source>
        <dbReference type="PROSITE-ProRule" id="PRU01360"/>
    </source>
</evidence>
<keyword evidence="11 12" id="KW-0998">Cell outer membrane</keyword>
<evidence type="ECO:0000256" key="9">
    <source>
        <dbReference type="ARBA" id="ARBA00023077"/>
    </source>
</evidence>
<keyword evidence="8" id="KW-0406">Ion transport</keyword>
<keyword evidence="4" id="KW-0410">Iron transport</keyword>
<evidence type="ECO:0000256" key="8">
    <source>
        <dbReference type="ARBA" id="ARBA00023065"/>
    </source>
</evidence>
<dbReference type="Pfam" id="PF07715">
    <property type="entry name" value="Plug"/>
    <property type="match status" value="1"/>
</dbReference>
<dbReference type="Proteomes" id="UP001595904">
    <property type="component" value="Unassembled WGS sequence"/>
</dbReference>
<evidence type="ECO:0000256" key="4">
    <source>
        <dbReference type="ARBA" id="ARBA00022496"/>
    </source>
</evidence>
<evidence type="ECO:0000256" key="5">
    <source>
        <dbReference type="ARBA" id="ARBA00022692"/>
    </source>
</evidence>
<keyword evidence="2 12" id="KW-0813">Transport</keyword>
<keyword evidence="10 12" id="KW-0472">Membrane</keyword>
<dbReference type="Gene3D" id="2.40.170.20">
    <property type="entry name" value="TonB-dependent receptor, beta-barrel domain"/>
    <property type="match status" value="1"/>
</dbReference>
<evidence type="ECO:0000256" key="11">
    <source>
        <dbReference type="ARBA" id="ARBA00023237"/>
    </source>
</evidence>
<evidence type="ECO:0000256" key="13">
    <source>
        <dbReference type="PROSITE-ProRule" id="PRU10144"/>
    </source>
</evidence>
<keyword evidence="5 12" id="KW-0812">Transmembrane</keyword>
<dbReference type="PROSITE" id="PS01156">
    <property type="entry name" value="TONB_DEPENDENT_REC_2"/>
    <property type="match status" value="1"/>
</dbReference>
<evidence type="ECO:0000256" key="3">
    <source>
        <dbReference type="ARBA" id="ARBA00022452"/>
    </source>
</evidence>
<evidence type="ECO:0000256" key="15">
    <source>
        <dbReference type="SAM" id="SignalP"/>
    </source>
</evidence>
<evidence type="ECO:0000256" key="2">
    <source>
        <dbReference type="ARBA" id="ARBA00022448"/>
    </source>
</evidence>
<evidence type="ECO:0000256" key="14">
    <source>
        <dbReference type="RuleBase" id="RU003357"/>
    </source>
</evidence>
<dbReference type="PROSITE" id="PS52016">
    <property type="entry name" value="TONB_DEPENDENT_REC_3"/>
    <property type="match status" value="1"/>
</dbReference>
<feature type="domain" description="TonB-dependent receptor plug" evidence="17">
    <location>
        <begin position="48"/>
        <end position="155"/>
    </location>
</feature>
<feature type="domain" description="TonB-dependent receptor-like beta-barrel" evidence="16">
    <location>
        <begin position="256"/>
        <end position="698"/>
    </location>
</feature>
<dbReference type="InterPro" id="IPR012910">
    <property type="entry name" value="Plug_dom"/>
</dbReference>
<gene>
    <name evidence="18" type="ORF">ACFPN2_02600</name>
</gene>
<feature type="signal peptide" evidence="15">
    <location>
        <begin position="1"/>
        <end position="26"/>
    </location>
</feature>
<comment type="caution">
    <text evidence="18">The sequence shown here is derived from an EMBL/GenBank/DDBJ whole genome shotgun (WGS) entry which is preliminary data.</text>
</comment>
<comment type="subcellular location">
    <subcellularLocation>
        <location evidence="1 12">Cell outer membrane</location>
        <topology evidence="1 12">Multi-pass membrane protein</topology>
    </subcellularLocation>
</comment>
<accession>A0ABV8SKS9</accession>
<feature type="short sequence motif" description="TonB C-terminal box" evidence="13">
    <location>
        <begin position="716"/>
        <end position="733"/>
    </location>
</feature>
<dbReference type="InterPro" id="IPR010917">
    <property type="entry name" value="TonB_rcpt_CS"/>
</dbReference>
<evidence type="ECO:0000256" key="10">
    <source>
        <dbReference type="ARBA" id="ARBA00023136"/>
    </source>
</evidence>
<sequence>MTRTFSRWLCGITALSSAVTTLPVLAADDSTMALEEVVVTALRRSERLQDVAASLTVVTGDQLAASGAQDYTDYLNSVPGVTYADNGYRTSRVIIRGVSDGLVVTDPLTGMYIDEAPVTQGSQPTFDPSLYDVERVEVLKGPQGTLYGAGSMGGTVRVIMNKPKLNEFSGAAEGTFGAISHGGDLYRVDGVLNAPLVDDVAAVRIVASYRDEDGFIDNVHPGRERKDVNSIEKTNVRTQVLLKPQEQTSVTLGFMYQDEDLQGTAFSDHTLPRYQQDRVYSQTGPGETSLSSLTIEHEFANATLTSATNYLDKTSAANIDATMFFRGLVGALTGIPVGVNEGLGIATDVDFSVFSQELRLASSGDSRLRWLVGGFYSDARTTLTQEFDLREAVAVSARYTGSDLFLSEQEEKNRQAAVFGELTYEITDRLSATVGARGFDVRTDTKSIGDGVLNGGRSVTNKDGKSSSATQKYLLDYKFTPDNHMYVQAAQGFRAGGANDVVPTTVCGADLAALGYTSAPGEYEPDKLWSYEIGSKNAFLDRRLTLNASAFFIDWDRIQSSIPLPTCGFSFTANAGKAESKGIEIEAALQPVDGWNIVASVGYTDAKLTEAAPGTAASDGDRLPLAAKLSWNLSSQYQFPIGAALNGFARVEVNRVGDRWSQFESARGSTLMDAYTSTNLRLGVSGGNWSAALYATNVFDEYIVTYVPVLGSGVPYDVIATPRVIGVNARYSF</sequence>